<evidence type="ECO:0000256" key="1">
    <source>
        <dbReference type="ARBA" id="ARBA00004196"/>
    </source>
</evidence>
<evidence type="ECO:0000313" key="5">
    <source>
        <dbReference type="EMBL" id="NRF69161.1"/>
    </source>
</evidence>
<accession>A0ABX2EKR4</accession>
<dbReference type="Gene3D" id="2.40.30.170">
    <property type="match status" value="1"/>
</dbReference>
<dbReference type="InterPro" id="IPR050465">
    <property type="entry name" value="UPF0194_transport"/>
</dbReference>
<reference evidence="5 6" key="1">
    <citation type="submission" date="2020-05" db="EMBL/GenBank/DDBJ databases">
        <title>Aquincola sp. isolate from soil.</title>
        <authorList>
            <person name="Han J."/>
            <person name="Kim D.-U."/>
        </authorList>
    </citation>
    <scope>NUCLEOTIDE SEQUENCE [LARGE SCALE GENOMIC DNA]</scope>
    <source>
        <strain evidence="5 6">S2</strain>
    </source>
</reference>
<proteinExistence type="predicted"/>
<dbReference type="InterPro" id="IPR058624">
    <property type="entry name" value="MdtA-like_HH"/>
</dbReference>
<feature type="coiled-coil region" evidence="3">
    <location>
        <begin position="93"/>
        <end position="191"/>
    </location>
</feature>
<keyword evidence="6" id="KW-1185">Reference proteome</keyword>
<evidence type="ECO:0000256" key="3">
    <source>
        <dbReference type="SAM" id="Coils"/>
    </source>
</evidence>
<dbReference type="Gene3D" id="2.40.50.100">
    <property type="match status" value="1"/>
</dbReference>
<dbReference type="SUPFAM" id="SSF111369">
    <property type="entry name" value="HlyD-like secretion proteins"/>
    <property type="match status" value="1"/>
</dbReference>
<comment type="subcellular location">
    <subcellularLocation>
        <location evidence="1">Cell envelope</location>
    </subcellularLocation>
</comment>
<sequence length="310" mass="32379">MLMAALLGAGCAERPPAGWSGYVEGEYVLVSSPLAGTLAQLPVQAGGKVAQGAPLFVLDDEAEALARAEAQARLGVAEAQARNTETGRRADEVAVARAQLARAKAQAALARTELARVKQLVAQNFVSAAQLDDAQAALSQADAQVTELEAALRVAQLPARVQERAAAQAGASAAQQQLKQADWRLQQKAQRAPAAAEVADTFFRVGEWVPAGQPIVSLLPAGAVKARFYVAETEAGALAPGQAVLIRCDGCGAPINARISRIATQAEYTPPVIYSNAQRAKLVFMVEARPAPADAPRLRPGQPIDVQRAS</sequence>
<name>A0ABX2EKR4_9BURK</name>
<comment type="caution">
    <text evidence="5">The sequence shown here is derived from an EMBL/GenBank/DDBJ whole genome shotgun (WGS) entry which is preliminary data.</text>
</comment>
<dbReference type="Proteomes" id="UP000737171">
    <property type="component" value="Unassembled WGS sequence"/>
</dbReference>
<protein>
    <submittedName>
        <fullName evidence="5">HlyD family efflux transporter periplasmic adaptor subunit</fullName>
    </submittedName>
</protein>
<dbReference type="PANTHER" id="PTHR32347:SF23">
    <property type="entry name" value="BLL5650 PROTEIN"/>
    <property type="match status" value="1"/>
</dbReference>
<dbReference type="Gene3D" id="1.10.287.470">
    <property type="entry name" value="Helix hairpin bin"/>
    <property type="match status" value="2"/>
</dbReference>
<evidence type="ECO:0000259" key="4">
    <source>
        <dbReference type="Pfam" id="PF25876"/>
    </source>
</evidence>
<keyword evidence="2 3" id="KW-0175">Coiled coil</keyword>
<gene>
    <name evidence="5" type="ORF">HLB44_19380</name>
</gene>
<feature type="domain" description="Multidrug resistance protein MdtA-like alpha-helical hairpin" evidence="4">
    <location>
        <begin position="93"/>
        <end position="157"/>
    </location>
</feature>
<evidence type="ECO:0000313" key="6">
    <source>
        <dbReference type="Proteomes" id="UP000737171"/>
    </source>
</evidence>
<dbReference type="PANTHER" id="PTHR32347">
    <property type="entry name" value="EFFLUX SYSTEM COMPONENT YKNX-RELATED"/>
    <property type="match status" value="1"/>
</dbReference>
<evidence type="ECO:0000256" key="2">
    <source>
        <dbReference type="ARBA" id="ARBA00023054"/>
    </source>
</evidence>
<organism evidence="5 6">
    <name type="scientific">Pseudaquabacterium terrae</name>
    <dbReference type="NCBI Taxonomy" id="2732868"/>
    <lineage>
        <taxon>Bacteria</taxon>
        <taxon>Pseudomonadati</taxon>
        <taxon>Pseudomonadota</taxon>
        <taxon>Betaproteobacteria</taxon>
        <taxon>Burkholderiales</taxon>
        <taxon>Sphaerotilaceae</taxon>
        <taxon>Pseudaquabacterium</taxon>
    </lineage>
</organism>
<dbReference type="Pfam" id="PF25876">
    <property type="entry name" value="HH_MFP_RND"/>
    <property type="match status" value="1"/>
</dbReference>
<dbReference type="EMBL" id="JABRWJ010000006">
    <property type="protein sequence ID" value="NRF69161.1"/>
    <property type="molecule type" value="Genomic_DNA"/>
</dbReference>